<dbReference type="CDD" id="cd08071">
    <property type="entry name" value="MPN_DUF2466"/>
    <property type="match status" value="1"/>
</dbReference>
<dbReference type="PROSITE" id="PS01302">
    <property type="entry name" value="UPF0758"/>
    <property type="match status" value="1"/>
</dbReference>
<evidence type="ECO:0000256" key="1">
    <source>
        <dbReference type="ARBA" id="ARBA00022670"/>
    </source>
</evidence>
<keyword evidence="2" id="KW-0479">Metal-binding</keyword>
<dbReference type="PROSITE" id="PS50249">
    <property type="entry name" value="MPN"/>
    <property type="match status" value="1"/>
</dbReference>
<dbReference type="GO" id="GO:0008237">
    <property type="term" value="F:metallopeptidase activity"/>
    <property type="evidence" value="ECO:0007669"/>
    <property type="project" value="UniProtKB-KW"/>
</dbReference>
<evidence type="ECO:0000256" key="2">
    <source>
        <dbReference type="ARBA" id="ARBA00022723"/>
    </source>
</evidence>
<evidence type="ECO:0000313" key="8">
    <source>
        <dbReference type="EMBL" id="BAT70964.1"/>
    </source>
</evidence>
<dbReference type="InterPro" id="IPR020891">
    <property type="entry name" value="UPF0758_CS"/>
</dbReference>
<dbReference type="PANTHER" id="PTHR30471">
    <property type="entry name" value="DNA REPAIR PROTEIN RADC"/>
    <property type="match status" value="1"/>
</dbReference>
<dbReference type="InterPro" id="IPR025657">
    <property type="entry name" value="RadC_JAB"/>
</dbReference>
<keyword evidence="1" id="KW-0645">Protease</keyword>
<dbReference type="NCBIfam" id="NF000642">
    <property type="entry name" value="PRK00024.1"/>
    <property type="match status" value="1"/>
</dbReference>
<feature type="domain" description="MPN" evidence="7">
    <location>
        <begin position="99"/>
        <end position="220"/>
    </location>
</feature>
<evidence type="ECO:0000256" key="3">
    <source>
        <dbReference type="ARBA" id="ARBA00022801"/>
    </source>
</evidence>
<dbReference type="NCBIfam" id="TIGR00608">
    <property type="entry name" value="radc"/>
    <property type="match status" value="1"/>
</dbReference>
<dbReference type="KEGG" id="ttk:TST_0154"/>
<comment type="similarity">
    <text evidence="6">Belongs to the UPF0758 family.</text>
</comment>
<accession>A0A0S3QRK4</accession>
<organism evidence="8 9">
    <name type="scientific">Thermosulfidibacter takaii (strain DSM 17441 / JCM 13301 / NBRC 103674 / ABI70S6)</name>
    <dbReference type="NCBI Taxonomy" id="1298851"/>
    <lineage>
        <taxon>Bacteria</taxon>
        <taxon>Pseudomonadati</taxon>
        <taxon>Thermosulfidibacterota</taxon>
        <taxon>Thermosulfidibacteria</taxon>
        <taxon>Thermosulfidibacterales</taxon>
        <taxon>Thermosulfidibacteraceae</taxon>
    </lineage>
</organism>
<evidence type="ECO:0000256" key="5">
    <source>
        <dbReference type="ARBA" id="ARBA00023049"/>
    </source>
</evidence>
<gene>
    <name evidence="8" type="primary">radC</name>
    <name evidence="8" type="ORF">TST_0154</name>
</gene>
<dbReference type="PANTHER" id="PTHR30471:SF3">
    <property type="entry name" value="UPF0758 PROTEIN YEES-RELATED"/>
    <property type="match status" value="1"/>
</dbReference>
<dbReference type="GO" id="GO:0006508">
    <property type="term" value="P:proteolysis"/>
    <property type="evidence" value="ECO:0007669"/>
    <property type="project" value="UniProtKB-KW"/>
</dbReference>
<dbReference type="Gene3D" id="3.40.140.10">
    <property type="entry name" value="Cytidine Deaminase, domain 2"/>
    <property type="match status" value="1"/>
</dbReference>
<dbReference type="RefSeq" id="WP_068548749.1">
    <property type="nucleotide sequence ID" value="NZ_AP013035.1"/>
</dbReference>
<dbReference type="InterPro" id="IPR046778">
    <property type="entry name" value="UPF0758_N"/>
</dbReference>
<name>A0A0S3QRK4_THET7</name>
<dbReference type="InterPro" id="IPR037518">
    <property type="entry name" value="MPN"/>
</dbReference>
<dbReference type="STRING" id="1298851.TST_0154"/>
<evidence type="ECO:0000313" key="9">
    <source>
        <dbReference type="Proteomes" id="UP000063234"/>
    </source>
</evidence>
<reference evidence="9" key="1">
    <citation type="journal article" date="2018" name="Science">
        <title>A primordial and reversible TCA cycle in a facultatively chemolithoautotrophic thermophile.</title>
        <authorList>
            <person name="Nunoura T."/>
            <person name="Chikaraishi Y."/>
            <person name="Izaki R."/>
            <person name="Suwa T."/>
            <person name="Sato T."/>
            <person name="Harada T."/>
            <person name="Mori K."/>
            <person name="Kato Y."/>
            <person name="Miyazaki M."/>
            <person name="Shimamura S."/>
            <person name="Yanagawa K."/>
            <person name="Shuto A."/>
            <person name="Ohkouchi N."/>
            <person name="Fujita N."/>
            <person name="Takaki Y."/>
            <person name="Atomi H."/>
            <person name="Takai K."/>
        </authorList>
    </citation>
    <scope>NUCLEOTIDE SEQUENCE [LARGE SCALE GENOMIC DNA]</scope>
    <source>
        <strain evidence="9">DSM 17441 / JCM 13301 / NBRC 103674 / ABI70S6</strain>
    </source>
</reference>
<keyword evidence="4" id="KW-0862">Zinc</keyword>
<dbReference type="EMBL" id="AP013035">
    <property type="protein sequence ID" value="BAT70964.1"/>
    <property type="molecule type" value="Genomic_DNA"/>
</dbReference>
<evidence type="ECO:0000256" key="4">
    <source>
        <dbReference type="ARBA" id="ARBA00022833"/>
    </source>
</evidence>
<dbReference type="AlphaFoldDB" id="A0A0S3QRK4"/>
<dbReference type="GO" id="GO:0046872">
    <property type="term" value="F:metal ion binding"/>
    <property type="evidence" value="ECO:0007669"/>
    <property type="project" value="UniProtKB-KW"/>
</dbReference>
<keyword evidence="3" id="KW-0378">Hydrolase</keyword>
<keyword evidence="9" id="KW-1185">Reference proteome</keyword>
<evidence type="ECO:0000256" key="6">
    <source>
        <dbReference type="RuleBase" id="RU003797"/>
    </source>
</evidence>
<protein>
    <submittedName>
        <fullName evidence="8">DNA repair protein RadC</fullName>
    </submittedName>
</protein>
<dbReference type="OrthoDB" id="9804482at2"/>
<dbReference type="InterPro" id="IPR001405">
    <property type="entry name" value="UPF0758"/>
</dbReference>
<keyword evidence="5" id="KW-0482">Metalloprotease</keyword>
<dbReference type="Proteomes" id="UP000063234">
    <property type="component" value="Chromosome"/>
</dbReference>
<dbReference type="PATRIC" id="fig|1298851.3.peg.159"/>
<dbReference type="Pfam" id="PF20582">
    <property type="entry name" value="UPF0758_N"/>
    <property type="match status" value="1"/>
</dbReference>
<dbReference type="SUPFAM" id="SSF102712">
    <property type="entry name" value="JAB1/MPN domain"/>
    <property type="match status" value="1"/>
</dbReference>
<sequence>MKKRIKDIPKEDRPRERFIKLGPSALSNAELLAVILGKGSKEKDVLQLASEVLNILEKDPEKATLDTLTNIKGIGQAKAIQIKAAFELAKRLLIKDGLRITSARQLFQLNMDITGMRQECLALITVDGSGKFIKRRILTKGSLNKTIIHPREIFFYAIEDGAYGIFLIHNHPSGELTPSQEDIKITQRVAEAGKILGIYLLDHLIVSRKGFFSFKEQGLLNGHSDSQT</sequence>
<dbReference type="Pfam" id="PF04002">
    <property type="entry name" value="RadC"/>
    <property type="match status" value="1"/>
</dbReference>
<evidence type="ECO:0000259" key="7">
    <source>
        <dbReference type="PROSITE" id="PS50249"/>
    </source>
</evidence>
<proteinExistence type="inferred from homology"/>